<feature type="compositionally biased region" description="Low complexity" evidence="1">
    <location>
        <begin position="43"/>
        <end position="54"/>
    </location>
</feature>
<feature type="domain" description="DUF6699" evidence="2">
    <location>
        <begin position="249"/>
        <end position="380"/>
    </location>
</feature>
<name>A0A4R0RXZ3_9APHY</name>
<evidence type="ECO:0000259" key="2">
    <source>
        <dbReference type="Pfam" id="PF20415"/>
    </source>
</evidence>
<gene>
    <name evidence="3" type="ORF">EIP91_000107</name>
</gene>
<dbReference type="AlphaFoldDB" id="A0A4R0RXZ3"/>
<dbReference type="STRING" id="92696.A0A4R0RXZ3"/>
<dbReference type="Pfam" id="PF20415">
    <property type="entry name" value="DUF6699"/>
    <property type="match status" value="1"/>
</dbReference>
<dbReference type="InterPro" id="IPR046522">
    <property type="entry name" value="DUF6699"/>
</dbReference>
<dbReference type="Proteomes" id="UP000292702">
    <property type="component" value="Unassembled WGS sequence"/>
</dbReference>
<evidence type="ECO:0000256" key="1">
    <source>
        <dbReference type="SAM" id="MobiDB-lite"/>
    </source>
</evidence>
<evidence type="ECO:0000313" key="3">
    <source>
        <dbReference type="EMBL" id="TCD71975.1"/>
    </source>
</evidence>
<keyword evidence="4" id="KW-1185">Reference proteome</keyword>
<sequence length="390" mass="44046">MDGMPPLVDPDAGYPPGFGDNQRRGTPWPATPQGGLWHTNAYSESEASSWASPPTQSHHGWPASAAVSTPQMLPGVSQISQIPQFPSAIPMSGMPVWPQGFGAPAVMTTPMFIPTNPIQDGGQNEEWVHVDRSEGEWRKYGGTPRPRSRSASQRAPSPFSADSSPSSRSSHSIGRSRSYMERISEDDKRPPREWRTDFSMTKPNAFGAAIGSLLSPKRVKSPSIRDFGPVIKSTLHPWLRYSSVPSMTLDLRDNVDLLRIRDLRRPITSWDLTRFTCEPPIPTMRLFSDNYPWYIEVETSNPAGITMHDFFHAIWISTQTPIQNEDYWNCEMDENVRKRIANAYSRRVGDDREEASRGIRRVDFLMDRMILEGLVRTKDGLYELKLKKEV</sequence>
<feature type="region of interest" description="Disordered" evidence="1">
    <location>
        <begin position="133"/>
        <end position="198"/>
    </location>
</feature>
<reference evidence="3 4" key="1">
    <citation type="submission" date="2018-11" db="EMBL/GenBank/DDBJ databases">
        <title>Genome assembly of Steccherinum ochraceum LE-BIN_3174, the white-rot fungus of the Steccherinaceae family (The Residual Polyporoid clade, Polyporales, Basidiomycota).</title>
        <authorList>
            <person name="Fedorova T.V."/>
            <person name="Glazunova O.A."/>
            <person name="Landesman E.O."/>
            <person name="Moiseenko K.V."/>
            <person name="Psurtseva N.V."/>
            <person name="Savinova O.S."/>
            <person name="Shakhova N.V."/>
            <person name="Tyazhelova T.V."/>
            <person name="Vasina D.V."/>
        </authorList>
    </citation>
    <scope>NUCLEOTIDE SEQUENCE [LARGE SCALE GENOMIC DNA]</scope>
    <source>
        <strain evidence="3 4">LE-BIN_3174</strain>
    </source>
</reference>
<comment type="caution">
    <text evidence="3">The sequence shown here is derived from an EMBL/GenBank/DDBJ whole genome shotgun (WGS) entry which is preliminary data.</text>
</comment>
<dbReference type="OrthoDB" id="3265169at2759"/>
<evidence type="ECO:0000313" key="4">
    <source>
        <dbReference type="Proteomes" id="UP000292702"/>
    </source>
</evidence>
<feature type="region of interest" description="Disordered" evidence="1">
    <location>
        <begin position="1"/>
        <end position="66"/>
    </location>
</feature>
<dbReference type="EMBL" id="RWJN01000001">
    <property type="protein sequence ID" value="TCD71975.1"/>
    <property type="molecule type" value="Genomic_DNA"/>
</dbReference>
<feature type="compositionally biased region" description="Basic and acidic residues" evidence="1">
    <location>
        <begin position="178"/>
        <end position="196"/>
    </location>
</feature>
<organism evidence="3 4">
    <name type="scientific">Steccherinum ochraceum</name>
    <dbReference type="NCBI Taxonomy" id="92696"/>
    <lineage>
        <taxon>Eukaryota</taxon>
        <taxon>Fungi</taxon>
        <taxon>Dikarya</taxon>
        <taxon>Basidiomycota</taxon>
        <taxon>Agaricomycotina</taxon>
        <taxon>Agaricomycetes</taxon>
        <taxon>Polyporales</taxon>
        <taxon>Steccherinaceae</taxon>
        <taxon>Steccherinum</taxon>
    </lineage>
</organism>
<protein>
    <recommendedName>
        <fullName evidence="2">DUF6699 domain-containing protein</fullName>
    </recommendedName>
</protein>
<proteinExistence type="predicted"/>
<accession>A0A4R0RXZ3</accession>
<feature type="compositionally biased region" description="Low complexity" evidence="1">
    <location>
        <begin position="149"/>
        <end position="177"/>
    </location>
</feature>